<dbReference type="Pfam" id="PF21508">
    <property type="entry name" value="MenC_N"/>
    <property type="match status" value="1"/>
</dbReference>
<evidence type="ECO:0000256" key="1">
    <source>
        <dbReference type="ARBA" id="ARBA00022723"/>
    </source>
</evidence>
<evidence type="ECO:0000313" key="7">
    <source>
        <dbReference type="EMBL" id="MDJ1184894.1"/>
    </source>
</evidence>
<dbReference type="SUPFAM" id="SSF51604">
    <property type="entry name" value="Enolase C-terminal domain-like"/>
    <property type="match status" value="1"/>
</dbReference>
<dbReference type="NCBIfam" id="TIGR01927">
    <property type="entry name" value="menC_gam_Gplu"/>
    <property type="match status" value="1"/>
</dbReference>
<organism evidence="7 8">
    <name type="scientific">Roseofilum casamattae BLCC-M143</name>
    <dbReference type="NCBI Taxonomy" id="3022442"/>
    <lineage>
        <taxon>Bacteria</taxon>
        <taxon>Bacillati</taxon>
        <taxon>Cyanobacteriota</taxon>
        <taxon>Cyanophyceae</taxon>
        <taxon>Desertifilales</taxon>
        <taxon>Desertifilaceae</taxon>
        <taxon>Roseofilum</taxon>
        <taxon>Roseofilum casamattae</taxon>
    </lineage>
</organism>
<dbReference type="GO" id="GO:0043748">
    <property type="term" value="F:O-succinylbenzoate synthase activity"/>
    <property type="evidence" value="ECO:0007669"/>
    <property type="project" value="UniProtKB-EC"/>
</dbReference>
<accession>A0ABT7C2B9</accession>
<evidence type="ECO:0000256" key="5">
    <source>
        <dbReference type="NCBIfam" id="TIGR01927"/>
    </source>
</evidence>
<dbReference type="InterPro" id="IPR036849">
    <property type="entry name" value="Enolase-like_C_sf"/>
</dbReference>
<dbReference type="SFLD" id="SFLDS00001">
    <property type="entry name" value="Enolase"/>
    <property type="match status" value="1"/>
</dbReference>
<feature type="active site" description="Proton acceptor" evidence="4">
    <location>
        <position position="257"/>
    </location>
</feature>
<evidence type="ECO:0000313" key="8">
    <source>
        <dbReference type="Proteomes" id="UP001232992"/>
    </source>
</evidence>
<comment type="cofactor">
    <cofactor evidence="4">
        <name>a divalent metal cation</name>
        <dbReference type="ChEBI" id="CHEBI:60240"/>
    </cofactor>
</comment>
<dbReference type="Gene3D" id="3.20.20.120">
    <property type="entry name" value="Enolase-like C-terminal domain"/>
    <property type="match status" value="1"/>
</dbReference>
<dbReference type="InterPro" id="IPR029017">
    <property type="entry name" value="Enolase-like_N"/>
</dbReference>
<dbReference type="SFLD" id="SFLDF00009">
    <property type="entry name" value="o-succinylbenzoate_synthase"/>
    <property type="match status" value="1"/>
</dbReference>
<dbReference type="CDD" id="cd03320">
    <property type="entry name" value="OSBS"/>
    <property type="match status" value="1"/>
</dbReference>
<dbReference type="InterPro" id="IPR029065">
    <property type="entry name" value="Enolase_C-like"/>
</dbReference>
<dbReference type="InterPro" id="IPR013342">
    <property type="entry name" value="Mandelate_racemase_C"/>
</dbReference>
<reference evidence="7 8" key="1">
    <citation type="submission" date="2023-01" db="EMBL/GenBank/DDBJ databases">
        <title>Novel diversity within Roseofilum (Cyanobacteria; Desertifilaceae) from marine benthic mats with descriptions of four novel species.</title>
        <authorList>
            <person name="Wang Y."/>
            <person name="Berthold D.E."/>
            <person name="Hu J."/>
            <person name="Lefler F.W."/>
            <person name="Laughinghouse H.D. IV."/>
        </authorList>
    </citation>
    <scope>NUCLEOTIDE SEQUENCE [LARGE SCALE GENOMIC DNA]</scope>
    <source>
        <strain evidence="7 8">BLCC-M143</strain>
    </source>
</reference>
<dbReference type="RefSeq" id="WP_283759551.1">
    <property type="nucleotide sequence ID" value="NZ_JAQOSQ010000022.1"/>
</dbReference>
<comment type="catalytic activity">
    <reaction evidence="4">
        <text>(1R,6R)-6-hydroxy-2-succinyl-cyclohexa-2,4-diene-1-carboxylate = 2-succinylbenzoate + H2O</text>
        <dbReference type="Rhea" id="RHEA:10196"/>
        <dbReference type="ChEBI" id="CHEBI:15377"/>
        <dbReference type="ChEBI" id="CHEBI:18325"/>
        <dbReference type="ChEBI" id="CHEBI:58689"/>
        <dbReference type="EC" id="4.2.1.113"/>
    </reaction>
</comment>
<protein>
    <recommendedName>
        <fullName evidence="4 5">o-succinylbenzoate synthase</fullName>
        <shortName evidence="4">OSB synthase</shortName>
        <shortName evidence="4">OSBS</shortName>
        <ecNumber evidence="4 5">4.2.1.113</ecNumber>
    </recommendedName>
    <alternativeName>
        <fullName evidence="4">4-(2'-carboxyphenyl)-4-oxybutyric acid synthase</fullName>
    </alternativeName>
    <alternativeName>
        <fullName evidence="4">o-succinylbenzoic acid synthase</fullName>
    </alternativeName>
</protein>
<comment type="pathway">
    <text evidence="4">Quinol/quinone metabolism; 1,4-dihydroxy-2-naphthoate biosynthesis; 1,4-dihydroxy-2-naphthoate from chorismate: step 4/7.</text>
</comment>
<sequence length="326" mass="36482">MGIDFHKSKDTRNYRVRYQPYCRQFQQPLQTHHGLWSHREGILIQLSALDSGDRLREGWGEIAPLPWFGSESVTEALNFCRSFPDTIRAVDLVKVPDRLPACQFGFESAFIDLHPSGTKSNRFKYCGLLPTGKAALNPELSVWRSGYSTLKWKIGVAEMSEELDLFHQLISNLPIGMQLRLDANGGLSTTQAREWLGACEHAPIEFLEQPLAVSEFAAMQRLAAEYSTPIALDESVATFPQLVQCYEKGWQGIMVVKPAICGFPSKLHQFCHEHPIDLVLSSVLETAIARRTILRLAATLPNLHRPLGLGTGHWFADSAPVDTART</sequence>
<feature type="binding site" evidence="4">
    <location>
        <position position="208"/>
    </location>
    <ligand>
        <name>Mg(2+)</name>
        <dbReference type="ChEBI" id="CHEBI:18420"/>
    </ligand>
</feature>
<dbReference type="InterPro" id="IPR041338">
    <property type="entry name" value="OSBS_N"/>
</dbReference>
<evidence type="ECO:0000256" key="4">
    <source>
        <dbReference type="HAMAP-Rule" id="MF_00470"/>
    </source>
</evidence>
<dbReference type="SUPFAM" id="SSF54826">
    <property type="entry name" value="Enolase N-terminal domain-like"/>
    <property type="match status" value="1"/>
</dbReference>
<evidence type="ECO:0000256" key="2">
    <source>
        <dbReference type="ARBA" id="ARBA00022842"/>
    </source>
</evidence>
<keyword evidence="8" id="KW-1185">Reference proteome</keyword>
<feature type="active site" description="Proton donor" evidence="4">
    <location>
        <position position="153"/>
    </location>
</feature>
<dbReference type="PANTHER" id="PTHR48073:SF2">
    <property type="entry name" value="O-SUCCINYLBENZOATE SYNTHASE"/>
    <property type="match status" value="1"/>
</dbReference>
<dbReference type="Pfam" id="PF13378">
    <property type="entry name" value="MR_MLE_C"/>
    <property type="match status" value="1"/>
</dbReference>
<comment type="caution">
    <text evidence="7">The sequence shown here is derived from an EMBL/GenBank/DDBJ whole genome shotgun (WGS) entry which is preliminary data.</text>
</comment>
<comment type="pathway">
    <text evidence="4">Cofactor biosynthesis; phylloquinone biosynthesis.</text>
</comment>
<comment type="function">
    <text evidence="4">Converts 2-succinyl-6-hydroxy-2,4-cyclohexadiene-1-carboxylate (SHCHC) to 2-succinylbenzoate (OSB).</text>
</comment>
<evidence type="ECO:0000256" key="3">
    <source>
        <dbReference type="ARBA" id="ARBA00023239"/>
    </source>
</evidence>
<dbReference type="EMBL" id="JAQOSQ010000022">
    <property type="protein sequence ID" value="MDJ1184894.1"/>
    <property type="molecule type" value="Genomic_DNA"/>
</dbReference>
<dbReference type="Proteomes" id="UP001232992">
    <property type="component" value="Unassembled WGS sequence"/>
</dbReference>
<dbReference type="SFLD" id="SFLDG00180">
    <property type="entry name" value="muconate_cycloisomerase"/>
    <property type="match status" value="1"/>
</dbReference>
<feature type="binding site" evidence="4">
    <location>
        <position position="233"/>
    </location>
    <ligand>
        <name>Mg(2+)</name>
        <dbReference type="ChEBI" id="CHEBI:18420"/>
    </ligand>
</feature>
<keyword evidence="1 4" id="KW-0479">Metal-binding</keyword>
<dbReference type="InterPro" id="IPR010196">
    <property type="entry name" value="OSB_synthase_MenC1"/>
</dbReference>
<feature type="binding site" evidence="4">
    <location>
        <position position="182"/>
    </location>
    <ligand>
        <name>Mg(2+)</name>
        <dbReference type="ChEBI" id="CHEBI:18420"/>
    </ligand>
</feature>
<name>A0ABT7C2B9_9CYAN</name>
<keyword evidence="3 4" id="KW-0456">Lyase</keyword>
<evidence type="ECO:0000259" key="6">
    <source>
        <dbReference type="SMART" id="SM00922"/>
    </source>
</evidence>
<proteinExistence type="inferred from homology"/>
<keyword evidence="2 4" id="KW-0460">Magnesium</keyword>
<gene>
    <name evidence="4" type="primary">menC</name>
    <name evidence="7" type="ORF">PMH09_17030</name>
</gene>
<feature type="domain" description="Mandelate racemase/muconate lactonizing enzyme C-terminal" evidence="6">
    <location>
        <begin position="138"/>
        <end position="229"/>
    </location>
</feature>
<comment type="similarity">
    <text evidence="4">Belongs to the mandelate racemase/muconate lactonizing enzyme family. MenC type 1 subfamily.</text>
</comment>
<dbReference type="SMART" id="SM00922">
    <property type="entry name" value="MR_MLE"/>
    <property type="match status" value="1"/>
</dbReference>
<dbReference type="NCBIfam" id="NF002739">
    <property type="entry name" value="PRK02714.1"/>
    <property type="match status" value="1"/>
</dbReference>
<dbReference type="HAMAP" id="MF_00470">
    <property type="entry name" value="MenC_1"/>
    <property type="match status" value="1"/>
</dbReference>
<dbReference type="Gene3D" id="3.30.390.10">
    <property type="entry name" value="Enolase-like, N-terminal domain"/>
    <property type="match status" value="1"/>
</dbReference>
<dbReference type="PANTHER" id="PTHR48073">
    <property type="entry name" value="O-SUCCINYLBENZOATE SYNTHASE-RELATED"/>
    <property type="match status" value="1"/>
</dbReference>
<dbReference type="EC" id="4.2.1.113" evidence="4 5"/>